<name>F9F7H1_FUSOF</name>
<dbReference type="EMBL" id="AFQF01000710">
    <property type="protein sequence ID" value="EGU87136.1"/>
    <property type="molecule type" value="Genomic_DNA"/>
</dbReference>
<dbReference type="STRING" id="660025.F9F7H1"/>
<evidence type="ECO:0000313" key="2">
    <source>
        <dbReference type="EMBL" id="EGU87136.1"/>
    </source>
</evidence>
<feature type="compositionally biased region" description="Acidic residues" evidence="1">
    <location>
        <begin position="1"/>
        <end position="16"/>
    </location>
</feature>
<accession>F9F7H1</accession>
<protein>
    <submittedName>
        <fullName evidence="2">Uncharacterized protein</fullName>
    </submittedName>
</protein>
<dbReference type="AlphaFoldDB" id="F9F7H1"/>
<feature type="region of interest" description="Disordered" evidence="1">
    <location>
        <begin position="1"/>
        <end position="54"/>
    </location>
</feature>
<feature type="compositionally biased region" description="Polar residues" evidence="1">
    <location>
        <begin position="41"/>
        <end position="54"/>
    </location>
</feature>
<comment type="caution">
    <text evidence="2">The sequence shown here is derived from an EMBL/GenBank/DDBJ whole genome shotgun (WGS) entry which is preliminary data.</text>
</comment>
<feature type="compositionally biased region" description="Basic and acidic residues" evidence="1">
    <location>
        <begin position="22"/>
        <end position="39"/>
    </location>
</feature>
<evidence type="ECO:0000256" key="1">
    <source>
        <dbReference type="SAM" id="MobiDB-lite"/>
    </source>
</evidence>
<gene>
    <name evidence="2" type="ORF">FOXB_02346</name>
</gene>
<reference evidence="2" key="1">
    <citation type="journal article" date="2012" name="Mol. Plant Microbe Interact.">
        <title>A highly conserved effector in Fusarium oxysporum is required for full virulence on Arabidopsis.</title>
        <authorList>
            <person name="Thatcher L.F."/>
            <person name="Gardiner D.M."/>
            <person name="Kazan K."/>
            <person name="Manners J."/>
        </authorList>
    </citation>
    <scope>NUCLEOTIDE SEQUENCE [LARGE SCALE GENOMIC DNA]</scope>
    <source>
        <strain evidence="2">Fo5176</strain>
    </source>
</reference>
<sequence>SDADQDEGEDEDEDEGQGSGYRTRDDYTDWSREESHDDSDNYLSTMNSPGRNTIASAEPAADLVLRLAYYMVTEDSKDGRSSSTMLVFFSASGNSGTDGEEYLRPHRFTPILSRLIYCVRLVLIEAILSQCEHSYVNVASRPRNGQLQTLNAARRETMCDETMSPMGEFFSLLDYSRALRRSEGPVYHFY</sequence>
<proteinExistence type="predicted"/>
<organism evidence="2">
    <name type="scientific">Fusarium oxysporum (strain Fo5176)</name>
    <name type="common">Fusarium vascular wilt</name>
    <dbReference type="NCBI Taxonomy" id="660025"/>
    <lineage>
        <taxon>Eukaryota</taxon>
        <taxon>Fungi</taxon>
        <taxon>Dikarya</taxon>
        <taxon>Ascomycota</taxon>
        <taxon>Pezizomycotina</taxon>
        <taxon>Sordariomycetes</taxon>
        <taxon>Hypocreomycetidae</taxon>
        <taxon>Hypocreales</taxon>
        <taxon>Nectriaceae</taxon>
        <taxon>Fusarium</taxon>
        <taxon>Fusarium oxysporum species complex</taxon>
    </lineage>
</organism>
<dbReference type="OrthoDB" id="4845846at2759"/>
<feature type="non-terminal residue" evidence="2">
    <location>
        <position position="1"/>
    </location>
</feature>